<evidence type="ECO:0000256" key="8">
    <source>
        <dbReference type="PROSITE-ProRule" id="PRU00552"/>
    </source>
</evidence>
<dbReference type="InterPro" id="IPR001650">
    <property type="entry name" value="Helicase_C-like"/>
</dbReference>
<dbReference type="InterPro" id="IPR014001">
    <property type="entry name" value="Helicase_ATP-bd"/>
</dbReference>
<feature type="domain" description="Helicase C-terminal" evidence="12">
    <location>
        <begin position="465"/>
        <end position="628"/>
    </location>
</feature>
<accession>A0A9P6RXB7</accession>
<dbReference type="InterPro" id="IPR027417">
    <property type="entry name" value="P-loop_NTPase"/>
</dbReference>
<evidence type="ECO:0000256" key="5">
    <source>
        <dbReference type="ARBA" id="ARBA00022840"/>
    </source>
</evidence>
<dbReference type="GO" id="GO:0005829">
    <property type="term" value="C:cytosol"/>
    <property type="evidence" value="ECO:0007669"/>
    <property type="project" value="TreeGrafter"/>
</dbReference>
<keyword evidence="3" id="KW-0378">Hydrolase</keyword>
<dbReference type="PROSITE" id="PS00039">
    <property type="entry name" value="DEAD_ATP_HELICASE"/>
    <property type="match status" value="1"/>
</dbReference>
<dbReference type="GO" id="GO:0005524">
    <property type="term" value="F:ATP binding"/>
    <property type="evidence" value="ECO:0007669"/>
    <property type="project" value="UniProtKB-KW"/>
</dbReference>
<evidence type="ECO:0000259" key="12">
    <source>
        <dbReference type="PROSITE" id="PS51194"/>
    </source>
</evidence>
<dbReference type="PROSITE" id="PS51194">
    <property type="entry name" value="HELICASE_CTER"/>
    <property type="match status" value="1"/>
</dbReference>
<evidence type="ECO:0000259" key="13">
    <source>
        <dbReference type="PROSITE" id="PS51195"/>
    </source>
</evidence>
<feature type="short sequence motif" description="Q motif" evidence="8">
    <location>
        <begin position="249"/>
        <end position="277"/>
    </location>
</feature>
<dbReference type="InterPro" id="IPR000629">
    <property type="entry name" value="RNA-helicase_DEAD-box_CS"/>
</dbReference>
<evidence type="ECO:0000256" key="6">
    <source>
        <dbReference type="ARBA" id="ARBA00022884"/>
    </source>
</evidence>
<evidence type="ECO:0000256" key="1">
    <source>
        <dbReference type="ARBA" id="ARBA00012552"/>
    </source>
</evidence>
<evidence type="ECO:0000256" key="9">
    <source>
        <dbReference type="SAM" id="Coils"/>
    </source>
</evidence>
<dbReference type="PANTHER" id="PTHR47959:SF1">
    <property type="entry name" value="ATP-DEPENDENT RNA HELICASE DBPA"/>
    <property type="match status" value="1"/>
</dbReference>
<dbReference type="GO" id="GO:0003724">
    <property type="term" value="F:RNA helicase activity"/>
    <property type="evidence" value="ECO:0007669"/>
    <property type="project" value="UniProtKB-EC"/>
</dbReference>
<dbReference type="Pfam" id="PF00270">
    <property type="entry name" value="DEAD"/>
    <property type="match status" value="1"/>
</dbReference>
<evidence type="ECO:0000256" key="4">
    <source>
        <dbReference type="ARBA" id="ARBA00022806"/>
    </source>
</evidence>
<evidence type="ECO:0000256" key="2">
    <source>
        <dbReference type="ARBA" id="ARBA00022741"/>
    </source>
</evidence>
<feature type="domain" description="DEAD-box RNA helicase Q" evidence="13">
    <location>
        <begin position="249"/>
        <end position="277"/>
    </location>
</feature>
<dbReference type="InterPro" id="IPR050079">
    <property type="entry name" value="DEAD_box_RNA_helicase"/>
</dbReference>
<organism evidence="14 15">
    <name type="scientific">Dissophora globulifera</name>
    <dbReference type="NCBI Taxonomy" id="979702"/>
    <lineage>
        <taxon>Eukaryota</taxon>
        <taxon>Fungi</taxon>
        <taxon>Fungi incertae sedis</taxon>
        <taxon>Mucoromycota</taxon>
        <taxon>Mortierellomycotina</taxon>
        <taxon>Mortierellomycetes</taxon>
        <taxon>Mortierellales</taxon>
        <taxon>Mortierellaceae</taxon>
        <taxon>Dissophora</taxon>
    </lineage>
</organism>
<feature type="compositionally biased region" description="Acidic residues" evidence="10">
    <location>
        <begin position="176"/>
        <end position="226"/>
    </location>
</feature>
<feature type="compositionally biased region" description="Basic residues" evidence="10">
    <location>
        <begin position="826"/>
        <end position="845"/>
    </location>
</feature>
<name>A0A9P6RXB7_9FUNG</name>
<dbReference type="CDD" id="cd17947">
    <property type="entry name" value="DEADc_DDX27"/>
    <property type="match status" value="1"/>
</dbReference>
<feature type="region of interest" description="Disordered" evidence="10">
    <location>
        <begin position="694"/>
        <end position="845"/>
    </location>
</feature>
<dbReference type="EMBL" id="JAAAIP010000007">
    <property type="protein sequence ID" value="KAG0330062.1"/>
    <property type="molecule type" value="Genomic_DNA"/>
</dbReference>
<evidence type="ECO:0000259" key="11">
    <source>
        <dbReference type="PROSITE" id="PS51192"/>
    </source>
</evidence>
<dbReference type="Gene3D" id="3.40.50.300">
    <property type="entry name" value="P-loop containing nucleotide triphosphate hydrolases"/>
    <property type="match status" value="2"/>
</dbReference>
<dbReference type="SUPFAM" id="SSF52540">
    <property type="entry name" value="P-loop containing nucleoside triphosphate hydrolases"/>
    <property type="match status" value="1"/>
</dbReference>
<dbReference type="GO" id="GO:0016787">
    <property type="term" value="F:hydrolase activity"/>
    <property type="evidence" value="ECO:0007669"/>
    <property type="project" value="UniProtKB-KW"/>
</dbReference>
<sequence length="845" mass="94812">MANDFVMTIDDDDESVPFLDEEEVDEDEVVTQKNKTKKNKKNKKNQFVKDTGDLDPTFSFDAEGGGHMGAHHDWDFTAARAALRAQDEMQPGLSLDDIISRKRAQVKAKKSGKIIVPVEEEKEVNEDDESEFQEALDSDEEGLEDGSDNDMEGTQFEEDNEDDEEEGFGAGRDEEAGLEDQEAEEAALEDESDEESGEEGSEESESEEDGEEEDEESSDGEEEEESEFQKERKKAYFAPESDVPIDVAETFATMNLSRPILKGLAQVGFVQPTQIQARTIPVALMGKDICGGAVTGSGKTAAFVVPILERLLYRSRQTATSRVLILCPTRELAIQCHSVSQKLASFTDITFGLCVGGLSRNAQELQLRTRPDVLIATPGRLIDHILNSRSFTLDHIDILIMDEADRMLEDGFSAELTEIIKACPQNRQTMLFSATMTDNVDELIRMSLNRPVRLQIDSSNATAARLIQEFVRIRQHREEDRPAILLALCSRTFKQRVIVFFRSKAAAHQMKIIFGLMNLRAAELHGNLTQEQRLASLEEFRDGRVDFLLATDLASRGLDIKGIDTVINFNMPQNYAIYQHRVGRTARAGRLGRAVTLAGENDRKLLKMAIKNADKKTVKHRVIPQDVITRYRERVEGLTESVKEIMHEEKEDKELRQAEMEMRKSQNLLRHEDEIYSRPAKTWFQSADEKKNAADAGKAALNDPKKRKTVDADAPKRDRFAGMSRAKRRRLQLSEEDHQDISSHSGAIKSAKKALKPTKIPKLAPEKGTSKAQDQPKKKKKKDVDFSRDLADTSKQGTAAAKKLGGGTGGKFGNKKDDKKKERSGKLGKLRGNKAFKSTKKYKRR</sequence>
<feature type="compositionally biased region" description="Basic residues" evidence="10">
    <location>
        <begin position="34"/>
        <end position="46"/>
    </location>
</feature>
<dbReference type="InterPro" id="IPR011545">
    <property type="entry name" value="DEAD/DEAH_box_helicase_dom"/>
</dbReference>
<dbReference type="SMART" id="SM00487">
    <property type="entry name" value="DEXDc"/>
    <property type="match status" value="1"/>
</dbReference>
<evidence type="ECO:0000313" key="14">
    <source>
        <dbReference type="EMBL" id="KAG0330062.1"/>
    </source>
</evidence>
<keyword evidence="6" id="KW-0694">RNA-binding</keyword>
<evidence type="ECO:0000256" key="3">
    <source>
        <dbReference type="ARBA" id="ARBA00022801"/>
    </source>
</evidence>
<proteinExistence type="predicted"/>
<dbReference type="Pfam" id="PF00271">
    <property type="entry name" value="Helicase_C"/>
    <property type="match status" value="1"/>
</dbReference>
<protein>
    <recommendedName>
        <fullName evidence="1">RNA helicase</fullName>
        <ecNumber evidence="1">3.6.4.13</ecNumber>
    </recommendedName>
</protein>
<dbReference type="InterPro" id="IPR014014">
    <property type="entry name" value="RNA_helicase_DEAD_Q_motif"/>
</dbReference>
<dbReference type="GO" id="GO:0003723">
    <property type="term" value="F:RNA binding"/>
    <property type="evidence" value="ECO:0007669"/>
    <property type="project" value="UniProtKB-KW"/>
</dbReference>
<evidence type="ECO:0000256" key="10">
    <source>
        <dbReference type="SAM" id="MobiDB-lite"/>
    </source>
</evidence>
<feature type="compositionally biased region" description="Basic and acidic residues" evidence="10">
    <location>
        <begin position="732"/>
        <end position="741"/>
    </location>
</feature>
<evidence type="ECO:0000256" key="7">
    <source>
        <dbReference type="ARBA" id="ARBA00047984"/>
    </source>
</evidence>
<keyword evidence="2" id="KW-0547">Nucleotide-binding</keyword>
<comment type="catalytic activity">
    <reaction evidence="7">
        <text>ATP + H2O = ADP + phosphate + H(+)</text>
        <dbReference type="Rhea" id="RHEA:13065"/>
        <dbReference type="ChEBI" id="CHEBI:15377"/>
        <dbReference type="ChEBI" id="CHEBI:15378"/>
        <dbReference type="ChEBI" id="CHEBI:30616"/>
        <dbReference type="ChEBI" id="CHEBI:43474"/>
        <dbReference type="ChEBI" id="CHEBI:456216"/>
        <dbReference type="EC" id="3.6.4.13"/>
    </reaction>
</comment>
<feature type="compositionally biased region" description="Basic and acidic residues" evidence="10">
    <location>
        <begin position="709"/>
        <end position="720"/>
    </location>
</feature>
<dbReference type="Proteomes" id="UP000738325">
    <property type="component" value="Unassembled WGS sequence"/>
</dbReference>
<dbReference type="PANTHER" id="PTHR47959">
    <property type="entry name" value="ATP-DEPENDENT RNA HELICASE RHLE-RELATED"/>
    <property type="match status" value="1"/>
</dbReference>
<feature type="domain" description="Helicase ATP-binding" evidence="11">
    <location>
        <begin position="280"/>
        <end position="454"/>
    </location>
</feature>
<feature type="compositionally biased region" description="Basic and acidic residues" evidence="10">
    <location>
        <begin position="814"/>
        <end position="825"/>
    </location>
</feature>
<evidence type="ECO:0000313" key="15">
    <source>
        <dbReference type="Proteomes" id="UP000738325"/>
    </source>
</evidence>
<reference evidence="14" key="1">
    <citation type="journal article" date="2020" name="Fungal Divers.">
        <title>Resolving the Mortierellaceae phylogeny through synthesis of multi-gene phylogenetics and phylogenomics.</title>
        <authorList>
            <person name="Vandepol N."/>
            <person name="Liber J."/>
            <person name="Desiro A."/>
            <person name="Na H."/>
            <person name="Kennedy M."/>
            <person name="Barry K."/>
            <person name="Grigoriev I.V."/>
            <person name="Miller A.N."/>
            <person name="O'Donnell K."/>
            <person name="Stajich J.E."/>
            <person name="Bonito G."/>
        </authorList>
    </citation>
    <scope>NUCLEOTIDE SEQUENCE</scope>
    <source>
        <strain evidence="14">REB-010B</strain>
    </source>
</reference>
<feature type="compositionally biased region" description="Acidic residues" evidence="10">
    <location>
        <begin position="118"/>
        <end position="167"/>
    </location>
</feature>
<feature type="compositionally biased region" description="Basic and acidic residues" evidence="10">
    <location>
        <begin position="782"/>
        <end position="792"/>
    </location>
</feature>
<keyword evidence="9" id="KW-0175">Coiled coil</keyword>
<feature type="region of interest" description="Disordered" evidence="10">
    <location>
        <begin position="108"/>
        <end position="235"/>
    </location>
</feature>
<gene>
    <name evidence="14" type="primary">DRS1</name>
    <name evidence="14" type="ORF">BGZ99_008785</name>
</gene>
<dbReference type="PROSITE" id="PS51192">
    <property type="entry name" value="HELICASE_ATP_BIND_1"/>
    <property type="match status" value="1"/>
</dbReference>
<dbReference type="EC" id="3.6.4.13" evidence="1"/>
<dbReference type="AlphaFoldDB" id="A0A9P6RXB7"/>
<dbReference type="CDD" id="cd18787">
    <property type="entry name" value="SF2_C_DEAD"/>
    <property type="match status" value="1"/>
</dbReference>
<comment type="caution">
    <text evidence="14">The sequence shown here is derived from an EMBL/GenBank/DDBJ whole genome shotgun (WGS) entry which is preliminary data.</text>
</comment>
<feature type="region of interest" description="Disordered" evidence="10">
    <location>
        <begin position="21"/>
        <end position="55"/>
    </location>
</feature>
<dbReference type="PROSITE" id="PS51195">
    <property type="entry name" value="Q_MOTIF"/>
    <property type="match status" value="1"/>
</dbReference>
<dbReference type="SMART" id="SM00490">
    <property type="entry name" value="HELICc"/>
    <property type="match status" value="1"/>
</dbReference>
<keyword evidence="15" id="KW-1185">Reference proteome</keyword>
<dbReference type="OrthoDB" id="10259843at2759"/>
<keyword evidence="4" id="KW-0347">Helicase</keyword>
<feature type="coiled-coil region" evidence="9">
    <location>
        <begin position="628"/>
        <end position="668"/>
    </location>
</feature>
<keyword evidence="5" id="KW-0067">ATP-binding</keyword>